<evidence type="ECO:0000256" key="2">
    <source>
        <dbReference type="SAM" id="SignalP"/>
    </source>
</evidence>
<reference evidence="4 5" key="1">
    <citation type="submission" date="2016-03" db="EMBL/GenBank/DDBJ databases">
        <title>Complete genome sequence of a soil Actinobacterium, Nocardioides dokdonensis FR1436.</title>
        <authorList>
            <person name="Kwon S.-K."/>
            <person name="Kim K."/>
            <person name="Kim J.F."/>
        </authorList>
    </citation>
    <scope>NUCLEOTIDE SEQUENCE [LARGE SCALE GENOMIC DNA]</scope>
    <source>
        <strain evidence="4 5">FR1436</strain>
    </source>
</reference>
<dbReference type="KEGG" id="ndk:I601_1736"/>
<dbReference type="PROSITE" id="PS51257">
    <property type="entry name" value="PROKAR_LIPOPROTEIN"/>
    <property type="match status" value="1"/>
</dbReference>
<keyword evidence="2" id="KW-0732">Signal</keyword>
<dbReference type="EMBL" id="CP015079">
    <property type="protein sequence ID" value="ANH38167.1"/>
    <property type="molecule type" value="Genomic_DNA"/>
</dbReference>
<feature type="chain" id="PRO_5038610828" description="DUF6318 domain-containing protein" evidence="2">
    <location>
        <begin position="20"/>
        <end position="180"/>
    </location>
</feature>
<feature type="region of interest" description="Disordered" evidence="1">
    <location>
        <begin position="19"/>
        <end position="52"/>
    </location>
</feature>
<dbReference type="InterPro" id="IPR046281">
    <property type="entry name" value="DUF6318"/>
</dbReference>
<accession>A0A1A9GIN6</accession>
<dbReference type="Proteomes" id="UP000077868">
    <property type="component" value="Chromosome"/>
</dbReference>
<evidence type="ECO:0000313" key="4">
    <source>
        <dbReference type="EMBL" id="ANH38167.1"/>
    </source>
</evidence>
<evidence type="ECO:0000259" key="3">
    <source>
        <dbReference type="Pfam" id="PF19843"/>
    </source>
</evidence>
<evidence type="ECO:0000256" key="1">
    <source>
        <dbReference type="SAM" id="MobiDB-lite"/>
    </source>
</evidence>
<dbReference type="AlphaFoldDB" id="A0A1A9GIN6"/>
<proteinExistence type="predicted"/>
<dbReference type="OrthoDB" id="3789819at2"/>
<dbReference type="PATRIC" id="fig|1300347.3.peg.1735"/>
<gene>
    <name evidence="4" type="ORF">I601_1736</name>
</gene>
<dbReference type="RefSeq" id="WP_157519983.1">
    <property type="nucleotide sequence ID" value="NZ_CP015079.1"/>
</dbReference>
<evidence type="ECO:0000313" key="5">
    <source>
        <dbReference type="Proteomes" id="UP000077868"/>
    </source>
</evidence>
<protein>
    <recommendedName>
        <fullName evidence="3">DUF6318 domain-containing protein</fullName>
    </recommendedName>
</protein>
<organism evidence="4 5">
    <name type="scientific">Nocardioides dokdonensis FR1436</name>
    <dbReference type="NCBI Taxonomy" id="1300347"/>
    <lineage>
        <taxon>Bacteria</taxon>
        <taxon>Bacillati</taxon>
        <taxon>Actinomycetota</taxon>
        <taxon>Actinomycetes</taxon>
        <taxon>Propionibacteriales</taxon>
        <taxon>Nocardioidaceae</taxon>
        <taxon>Nocardioides</taxon>
    </lineage>
</organism>
<sequence length="180" mass="19409">MRRHLAYAAALLLALTACSGDDPEPKVADPTPSASPSPSESAAPAKEEWEKKTDDGAVAFVEHWVDVFNKARSGGDTEELSRLSSPDCETCSNFMKLIDQIYGAGGSVETKGWRVAQFGEPLNSPAAESVLPISVDQAPQILRKTADSKPQRNSGGRAGFIAFIAWNSGRWQMTRLDITE</sequence>
<feature type="signal peptide" evidence="2">
    <location>
        <begin position="1"/>
        <end position="19"/>
    </location>
</feature>
<feature type="compositionally biased region" description="Low complexity" evidence="1">
    <location>
        <begin position="28"/>
        <end position="44"/>
    </location>
</feature>
<dbReference type="Pfam" id="PF19843">
    <property type="entry name" value="DUF6318"/>
    <property type="match status" value="1"/>
</dbReference>
<keyword evidence="5" id="KW-1185">Reference proteome</keyword>
<feature type="domain" description="DUF6318" evidence="3">
    <location>
        <begin position="46"/>
        <end position="175"/>
    </location>
</feature>
<name>A0A1A9GIN6_9ACTN</name>